<evidence type="ECO:0000313" key="6">
    <source>
        <dbReference type="Proteomes" id="UP000186323"/>
    </source>
</evidence>
<dbReference type="Proteomes" id="UP000186323">
    <property type="component" value="Chromosome I"/>
</dbReference>
<evidence type="ECO:0000256" key="1">
    <source>
        <dbReference type="ARBA" id="ARBA00009023"/>
    </source>
</evidence>
<dbReference type="OrthoDB" id="8690069at2"/>
<dbReference type="NCBIfam" id="NF037995">
    <property type="entry name" value="TRAP_S1"/>
    <property type="match status" value="1"/>
</dbReference>
<evidence type="ECO:0000313" key="5">
    <source>
        <dbReference type="EMBL" id="SFV73643.1"/>
    </source>
</evidence>
<evidence type="ECO:0000256" key="2">
    <source>
        <dbReference type="ARBA" id="ARBA00022448"/>
    </source>
</evidence>
<feature type="chain" id="PRO_5013289728" evidence="4">
    <location>
        <begin position="24"/>
        <end position="332"/>
    </location>
</feature>
<dbReference type="PANTHER" id="PTHR33376:SF7">
    <property type="entry name" value="C4-DICARBOXYLATE-BINDING PROTEIN DCTB"/>
    <property type="match status" value="1"/>
</dbReference>
<dbReference type="InterPro" id="IPR038404">
    <property type="entry name" value="TRAP_DctP_sf"/>
</dbReference>
<accession>A0A1K1LG34</accession>
<keyword evidence="2" id="KW-0813">Transport</keyword>
<comment type="similarity">
    <text evidence="1">Belongs to the bacterial solute-binding protein 7 family.</text>
</comment>
<feature type="signal peptide" evidence="4">
    <location>
        <begin position="1"/>
        <end position="23"/>
    </location>
</feature>
<reference evidence="6" key="1">
    <citation type="submission" date="2016-10" db="EMBL/GenBank/DDBJ databases">
        <authorList>
            <person name="Wegmann U."/>
        </authorList>
    </citation>
    <scope>NUCLEOTIDE SEQUENCE [LARGE SCALE GENOMIC DNA]</scope>
</reference>
<dbReference type="InterPro" id="IPR018389">
    <property type="entry name" value="DctP_fam"/>
</dbReference>
<proteinExistence type="inferred from homology"/>
<dbReference type="RefSeq" id="WP_072335669.1">
    <property type="nucleotide sequence ID" value="NZ_DBGALU010000013.1"/>
</dbReference>
<dbReference type="AlphaFoldDB" id="A0A1K1LG34"/>
<dbReference type="PIRSF" id="PIRSF006470">
    <property type="entry name" value="DctB"/>
    <property type="match status" value="1"/>
</dbReference>
<protein>
    <submittedName>
        <fullName evidence="5">TRAP-type C4-dicarboxylate transport system, periplasmic component</fullName>
    </submittedName>
</protein>
<dbReference type="InterPro" id="IPR004682">
    <property type="entry name" value="TRAP_DctP"/>
</dbReference>
<dbReference type="Pfam" id="PF03480">
    <property type="entry name" value="DctP"/>
    <property type="match status" value="1"/>
</dbReference>
<gene>
    <name evidence="5" type="ORF">DESPIGER_1813</name>
</gene>
<name>A0A1K1LG34_9BACT</name>
<evidence type="ECO:0000256" key="3">
    <source>
        <dbReference type="ARBA" id="ARBA00022729"/>
    </source>
</evidence>
<dbReference type="Gene3D" id="3.40.190.170">
    <property type="entry name" value="Bacterial extracellular solute-binding protein, family 7"/>
    <property type="match status" value="1"/>
</dbReference>
<dbReference type="NCBIfam" id="TIGR00787">
    <property type="entry name" value="dctP"/>
    <property type="match status" value="1"/>
</dbReference>
<dbReference type="CDD" id="cd13603">
    <property type="entry name" value="PBP2_TRAP_Siap_TeaA_like"/>
    <property type="match status" value="1"/>
</dbReference>
<organism evidence="5 6">
    <name type="scientific">Desulfovibrio piger</name>
    <dbReference type="NCBI Taxonomy" id="901"/>
    <lineage>
        <taxon>Bacteria</taxon>
        <taxon>Pseudomonadati</taxon>
        <taxon>Thermodesulfobacteriota</taxon>
        <taxon>Desulfovibrionia</taxon>
        <taxon>Desulfovibrionales</taxon>
        <taxon>Desulfovibrionaceae</taxon>
        <taxon>Desulfovibrio</taxon>
    </lineage>
</organism>
<keyword evidence="6" id="KW-1185">Reference proteome</keyword>
<dbReference type="GO" id="GO:0055085">
    <property type="term" value="P:transmembrane transport"/>
    <property type="evidence" value="ECO:0007669"/>
    <property type="project" value="InterPro"/>
</dbReference>
<dbReference type="EMBL" id="LT630450">
    <property type="protein sequence ID" value="SFV73643.1"/>
    <property type="molecule type" value="Genomic_DNA"/>
</dbReference>
<dbReference type="KEGG" id="dpg:DESPIGER_1813"/>
<keyword evidence="3 4" id="KW-0732">Signal</keyword>
<evidence type="ECO:0000256" key="4">
    <source>
        <dbReference type="SAM" id="SignalP"/>
    </source>
</evidence>
<sequence length="332" mass="37177">MRKLCLFCLAALLSVAVAVTATAAPAYRFKLAHAQPEGQNNYHLASLKFRELLEKYSNGQATVIIYPGGQLGSDFNVVKKVQNGGVDMEIVAVQLLGAYYPPMDIYSMPFMFPSFSSFVATRHSDFHKALVSDMEKKTGIKVMAFIGFSFRHFTNNKHAITSPASMRDLKMRMNQNKIQIATCEALGASAMAIPSPELFSALQQGVVDGQDATLNFSTSQKYFEVQKYIALTYHQLSGTCFIMNARKFSRLPKEIQDAIVRANNEMETWWQDYSVKEEDRLLKQWEDKGCQVSRPELKPFRDAVQGVYTQFADTVGGTAAIDTVRGIVDKNR</sequence>
<dbReference type="GO" id="GO:0030288">
    <property type="term" value="C:outer membrane-bounded periplasmic space"/>
    <property type="evidence" value="ECO:0007669"/>
    <property type="project" value="InterPro"/>
</dbReference>
<dbReference type="PANTHER" id="PTHR33376">
    <property type="match status" value="1"/>
</dbReference>